<organism evidence="1 2">
    <name type="scientific">Ectopseudomonas oleovorans</name>
    <name type="common">Pseudomonas oleovorans</name>
    <dbReference type="NCBI Taxonomy" id="301"/>
    <lineage>
        <taxon>Bacteria</taxon>
        <taxon>Pseudomonadati</taxon>
        <taxon>Pseudomonadota</taxon>
        <taxon>Gammaproteobacteria</taxon>
        <taxon>Pseudomonadales</taxon>
        <taxon>Pseudomonadaceae</taxon>
        <taxon>Ectopseudomonas</taxon>
    </lineage>
</organism>
<evidence type="ECO:0000313" key="2">
    <source>
        <dbReference type="Proteomes" id="UP001161697"/>
    </source>
</evidence>
<evidence type="ECO:0008006" key="3">
    <source>
        <dbReference type="Google" id="ProtNLM"/>
    </source>
</evidence>
<dbReference type="SUPFAM" id="SSF143100">
    <property type="entry name" value="TTHA1013/TTHA0281-like"/>
    <property type="match status" value="1"/>
</dbReference>
<gene>
    <name evidence="1" type="ORF">N5J11_16465</name>
</gene>
<accession>A0AA42QDE0</accession>
<proteinExistence type="predicted"/>
<comment type="caution">
    <text evidence="1">The sequence shown here is derived from an EMBL/GenBank/DDBJ whole genome shotgun (WGS) entry which is preliminary data.</text>
</comment>
<dbReference type="InterPro" id="IPR035069">
    <property type="entry name" value="TTHA1013/TTHA0281-like"/>
</dbReference>
<name>A0AA42QDE0_ECTOL</name>
<dbReference type="Proteomes" id="UP001161697">
    <property type="component" value="Unassembled WGS sequence"/>
</dbReference>
<protein>
    <recommendedName>
        <fullName evidence="3">DUF1902 domain-containing protein</fullName>
    </recommendedName>
</protein>
<evidence type="ECO:0000313" key="1">
    <source>
        <dbReference type="EMBL" id="MDH1340781.1"/>
    </source>
</evidence>
<dbReference type="EMBL" id="JAOCJE010000001">
    <property type="protein sequence ID" value="MDH1340781.1"/>
    <property type="molecule type" value="Genomic_DNA"/>
</dbReference>
<dbReference type="RefSeq" id="WP_279534721.1">
    <property type="nucleotide sequence ID" value="NZ_CP104579.1"/>
</dbReference>
<sequence length="109" mass="12938">MKPTEILLRCYMEKKNGYWQAFCIDLSLAVQGDTIEEVKGKLHEQIYDYLNDIFEGEDRPYASQLLNRKAPLYQRAKYHFYKLRHDISGRWDGIKNSFTFQDTLPVKLA</sequence>
<reference evidence="1" key="1">
    <citation type="submission" date="2022-09" db="EMBL/GenBank/DDBJ databases">
        <title>Intensive care unit water sources are persistently colonized with multi-drug resistant bacteria and are the site of extensive horizontal gene transfer of antibiotic resistance genes.</title>
        <authorList>
            <person name="Diorio-Toth L."/>
        </authorList>
    </citation>
    <scope>NUCLEOTIDE SEQUENCE</scope>
    <source>
        <strain evidence="1">GD03704</strain>
    </source>
</reference>
<dbReference type="AlphaFoldDB" id="A0AA42QDE0"/>